<dbReference type="InterPro" id="IPR007474">
    <property type="entry name" value="ApaG_domain"/>
</dbReference>
<proteinExistence type="inferred from homology"/>
<dbReference type="RefSeq" id="WP_223418736.1">
    <property type="nucleotide sequence ID" value="NZ_BMII01000017.1"/>
</dbReference>
<dbReference type="SUPFAM" id="SSF110069">
    <property type="entry name" value="ApaG-like"/>
    <property type="match status" value="1"/>
</dbReference>
<evidence type="ECO:0000313" key="4">
    <source>
        <dbReference type="EMBL" id="GGB61345.1"/>
    </source>
</evidence>
<organism evidence="4 5">
    <name type="scientific">Shewanella inventionis</name>
    <dbReference type="NCBI Taxonomy" id="1738770"/>
    <lineage>
        <taxon>Bacteria</taxon>
        <taxon>Pseudomonadati</taxon>
        <taxon>Pseudomonadota</taxon>
        <taxon>Gammaproteobacteria</taxon>
        <taxon>Alteromonadales</taxon>
        <taxon>Shewanellaceae</taxon>
        <taxon>Shewanella</taxon>
    </lineage>
</organism>
<protein>
    <recommendedName>
        <fullName evidence="1 2">Protein ApaG</fullName>
    </recommendedName>
</protein>
<dbReference type="Gene3D" id="2.60.40.1470">
    <property type="entry name" value="ApaG domain"/>
    <property type="match status" value="1"/>
</dbReference>
<accession>A0ABQ1J6L6</accession>
<evidence type="ECO:0000313" key="5">
    <source>
        <dbReference type="Proteomes" id="UP000617555"/>
    </source>
</evidence>
<dbReference type="Pfam" id="PF04379">
    <property type="entry name" value="DUF525"/>
    <property type="match status" value="1"/>
</dbReference>
<feature type="domain" description="ApaG" evidence="3">
    <location>
        <begin position="2"/>
        <end position="126"/>
    </location>
</feature>
<dbReference type="Proteomes" id="UP000617555">
    <property type="component" value="Unassembled WGS sequence"/>
</dbReference>
<dbReference type="PANTHER" id="PTHR14289">
    <property type="entry name" value="F-BOX ONLY PROTEIN 3"/>
    <property type="match status" value="1"/>
</dbReference>
<dbReference type="PANTHER" id="PTHR14289:SF16">
    <property type="entry name" value="POLYMERASE DELTA-INTERACTING PROTEIN 2"/>
    <property type="match status" value="1"/>
</dbReference>
<evidence type="ECO:0000256" key="2">
    <source>
        <dbReference type="HAMAP-Rule" id="MF_00791"/>
    </source>
</evidence>
<reference evidence="5" key="1">
    <citation type="journal article" date="2019" name="Int. J. Syst. Evol. Microbiol.">
        <title>The Global Catalogue of Microorganisms (GCM) 10K type strain sequencing project: providing services to taxonomists for standard genome sequencing and annotation.</title>
        <authorList>
            <consortium name="The Broad Institute Genomics Platform"/>
            <consortium name="The Broad Institute Genome Sequencing Center for Infectious Disease"/>
            <person name="Wu L."/>
            <person name="Ma J."/>
        </authorList>
    </citation>
    <scope>NUCLEOTIDE SEQUENCE [LARGE SCALE GENOMIC DNA]</scope>
    <source>
        <strain evidence="5">CGMCC 1.15339</strain>
    </source>
</reference>
<dbReference type="InterPro" id="IPR023065">
    <property type="entry name" value="Uncharacterised_ApaG"/>
</dbReference>
<evidence type="ECO:0000256" key="1">
    <source>
        <dbReference type="ARBA" id="ARBA00017693"/>
    </source>
</evidence>
<evidence type="ECO:0000259" key="3">
    <source>
        <dbReference type="PROSITE" id="PS51087"/>
    </source>
</evidence>
<keyword evidence="5" id="KW-1185">Reference proteome</keyword>
<dbReference type="InterPro" id="IPR036767">
    <property type="entry name" value="ApaG_sf"/>
</dbReference>
<name>A0ABQ1J6L6_9GAMM</name>
<sequence>MSQVESSIKVKVDTQYLEQQSHAADNKYLFSYTITIINLGDSNVTLKDRHWIITDANGKESEVKGPGVVGETPTISPNTAYQYSSGTVMETPVGFMHGFYGMEDAKGKRFLASIPAFRLAVPGILQ</sequence>
<dbReference type="EMBL" id="BMII01000017">
    <property type="protein sequence ID" value="GGB61345.1"/>
    <property type="molecule type" value="Genomic_DNA"/>
</dbReference>
<gene>
    <name evidence="2 4" type="primary">apaG</name>
    <name evidence="4" type="ORF">GCM10011607_22560</name>
</gene>
<comment type="caution">
    <text evidence="4">The sequence shown here is derived from an EMBL/GenBank/DDBJ whole genome shotgun (WGS) entry which is preliminary data.</text>
</comment>
<dbReference type="HAMAP" id="MF_00791">
    <property type="entry name" value="ApaG"/>
    <property type="match status" value="1"/>
</dbReference>
<dbReference type="PROSITE" id="PS51087">
    <property type="entry name" value="APAG"/>
    <property type="match status" value="1"/>
</dbReference>
<dbReference type="NCBIfam" id="NF003967">
    <property type="entry name" value="PRK05461.1"/>
    <property type="match status" value="1"/>
</dbReference>